<name>A0AAV8TGA8_9ROSI</name>
<dbReference type="Proteomes" id="UP001159364">
    <property type="component" value="Linkage Group LG05"/>
</dbReference>
<dbReference type="Gene3D" id="2.40.70.10">
    <property type="entry name" value="Acid Proteases"/>
    <property type="match status" value="1"/>
</dbReference>
<evidence type="ECO:0008006" key="3">
    <source>
        <dbReference type="Google" id="ProtNLM"/>
    </source>
</evidence>
<dbReference type="EMBL" id="JAIWQS010000005">
    <property type="protein sequence ID" value="KAJ8765897.1"/>
    <property type="molecule type" value="Genomic_DNA"/>
</dbReference>
<keyword evidence="2" id="KW-1185">Reference proteome</keyword>
<dbReference type="AlphaFoldDB" id="A0AAV8TGA8"/>
<accession>A0AAV8TGA8</accession>
<dbReference type="SUPFAM" id="SSF50630">
    <property type="entry name" value="Acid proteases"/>
    <property type="match status" value="1"/>
</dbReference>
<dbReference type="PANTHER" id="PTHR33067">
    <property type="entry name" value="RNA-DIRECTED DNA POLYMERASE-RELATED"/>
    <property type="match status" value="1"/>
</dbReference>
<dbReference type="Pfam" id="PF13650">
    <property type="entry name" value="Asp_protease_2"/>
    <property type="match status" value="1"/>
</dbReference>
<evidence type="ECO:0000313" key="2">
    <source>
        <dbReference type="Proteomes" id="UP001159364"/>
    </source>
</evidence>
<sequence>MPSYAKFLKEILSNKRKLEEHETVALTVECSAAIQNKLPPKLKDPGSFSIPCQIGKVTIERALCDLGSSVSLMPLSLCRKLDLGELTPTTVALQLADRSVKYSVGVLEDVPIKVGNLYVPVDFIILEMEEDTRTPIILGRPFLATTGCQIDVKNGKLSFEIGEDCVQFDLSKATKFPSLSDDCCRIDIIDSIVNAHLSNPNSVDFLE</sequence>
<proteinExistence type="predicted"/>
<comment type="caution">
    <text evidence="1">The sequence shown here is derived from an EMBL/GenBank/DDBJ whole genome shotgun (WGS) entry which is preliminary data.</text>
</comment>
<dbReference type="InterPro" id="IPR021109">
    <property type="entry name" value="Peptidase_aspartic_dom_sf"/>
</dbReference>
<gene>
    <name evidence="1" type="ORF">K2173_020413</name>
</gene>
<reference evidence="1 2" key="1">
    <citation type="submission" date="2021-09" db="EMBL/GenBank/DDBJ databases">
        <title>Genomic insights and catalytic innovation underlie evolution of tropane alkaloids biosynthesis.</title>
        <authorList>
            <person name="Wang Y.-J."/>
            <person name="Tian T."/>
            <person name="Huang J.-P."/>
            <person name="Huang S.-X."/>
        </authorList>
    </citation>
    <scope>NUCLEOTIDE SEQUENCE [LARGE SCALE GENOMIC DNA]</scope>
    <source>
        <strain evidence="1">KIB-2018</strain>
        <tissue evidence="1">Leaf</tissue>
    </source>
</reference>
<dbReference type="PANTHER" id="PTHR33067:SF31">
    <property type="entry name" value="RNA-DIRECTED DNA POLYMERASE"/>
    <property type="match status" value="1"/>
</dbReference>
<evidence type="ECO:0000313" key="1">
    <source>
        <dbReference type="EMBL" id="KAJ8765897.1"/>
    </source>
</evidence>
<dbReference type="CDD" id="cd00303">
    <property type="entry name" value="retropepsin_like"/>
    <property type="match status" value="1"/>
</dbReference>
<protein>
    <recommendedName>
        <fullName evidence="3">Aspartic peptidase DDI1-type domain-containing protein</fullName>
    </recommendedName>
</protein>
<organism evidence="1 2">
    <name type="scientific">Erythroxylum novogranatense</name>
    <dbReference type="NCBI Taxonomy" id="1862640"/>
    <lineage>
        <taxon>Eukaryota</taxon>
        <taxon>Viridiplantae</taxon>
        <taxon>Streptophyta</taxon>
        <taxon>Embryophyta</taxon>
        <taxon>Tracheophyta</taxon>
        <taxon>Spermatophyta</taxon>
        <taxon>Magnoliopsida</taxon>
        <taxon>eudicotyledons</taxon>
        <taxon>Gunneridae</taxon>
        <taxon>Pentapetalae</taxon>
        <taxon>rosids</taxon>
        <taxon>fabids</taxon>
        <taxon>Malpighiales</taxon>
        <taxon>Erythroxylaceae</taxon>
        <taxon>Erythroxylum</taxon>
    </lineage>
</organism>